<organism evidence="1 2">
    <name type="scientific">Desulfopila aestuarii DSM 18488</name>
    <dbReference type="NCBI Taxonomy" id="1121416"/>
    <lineage>
        <taxon>Bacteria</taxon>
        <taxon>Pseudomonadati</taxon>
        <taxon>Thermodesulfobacteriota</taxon>
        <taxon>Desulfobulbia</taxon>
        <taxon>Desulfobulbales</taxon>
        <taxon>Desulfocapsaceae</taxon>
        <taxon>Desulfopila</taxon>
    </lineage>
</organism>
<reference evidence="1 2" key="1">
    <citation type="submission" date="2016-12" db="EMBL/GenBank/DDBJ databases">
        <authorList>
            <person name="Song W.-J."/>
            <person name="Kurnit D.M."/>
        </authorList>
    </citation>
    <scope>NUCLEOTIDE SEQUENCE [LARGE SCALE GENOMIC DNA]</scope>
    <source>
        <strain evidence="1 2">DSM 18488</strain>
    </source>
</reference>
<dbReference type="EMBL" id="FRFE01000017">
    <property type="protein sequence ID" value="SHO50083.1"/>
    <property type="molecule type" value="Genomic_DNA"/>
</dbReference>
<proteinExistence type="predicted"/>
<name>A0A1M7YBT9_9BACT</name>
<protein>
    <submittedName>
        <fullName evidence="1">Uncharacterized protein</fullName>
    </submittedName>
</protein>
<dbReference type="AlphaFoldDB" id="A0A1M7YBT9"/>
<gene>
    <name evidence="1" type="ORF">SAMN02745220_03241</name>
</gene>
<dbReference type="RefSeq" id="WP_073614715.1">
    <property type="nucleotide sequence ID" value="NZ_FRFE01000017.1"/>
</dbReference>
<keyword evidence="2" id="KW-1185">Reference proteome</keyword>
<accession>A0A1M7YBT9</accession>
<evidence type="ECO:0000313" key="1">
    <source>
        <dbReference type="EMBL" id="SHO50083.1"/>
    </source>
</evidence>
<dbReference type="Proteomes" id="UP000184603">
    <property type="component" value="Unassembled WGS sequence"/>
</dbReference>
<sequence>MQIEDKYILAFSRSDLSQWLVHFCKEVIVNNKKLDHFGSLLNILEADEIYASCSEPIRRYNTFGACCFYDIPLSNYHEVIKTNPSDRRGYGIIVDKIILWHLGGRPVIYTDNTTSINWPESERYRLVYTDLKKVPPVDWTHEREWRIQGNLKLMYFECNRSWWWPCVENEIDSKTIFKKFPNIDEVYVIELGKIVTKN</sequence>
<evidence type="ECO:0000313" key="2">
    <source>
        <dbReference type="Proteomes" id="UP000184603"/>
    </source>
</evidence>
<dbReference type="OrthoDB" id="2451827at2"/>